<evidence type="ECO:0000256" key="8">
    <source>
        <dbReference type="ARBA" id="ARBA00023012"/>
    </source>
</evidence>
<sequence>MADITIFPWDPHFETGLPEIDAQHRHLALMLDELARAIALGGAIPPLGGLLDQLEQYAQEHFSTEERIWRDALGELPFDLSHQAAHQSFRDQIAALHAGLERGDANVTTQTLNFLVQWLVAHILGTDRHMALLVKALRGGLNLPAAQQAARQQWEQSAESLVQVTLALVSNLATNSVQLVQETASHQQAQVALRNSEANFRAFFDSSEDFLFVVDPAGTILQVNQTVLTRLGYSESALLGRSILGLHPPEFLQETQLWFEEMVRGEREQCDVPLLCANGRSIPVESRIAHGHWNGRPAIFATCRDVSDRLRVDAELRSSLAFNESLIHTMADGIAVCHAIEAPPFVAFLLWNPAMVALTGYSLEEINRLGWYQTVYVDPDVQEKARARMDRMRAGDHLRREEWTITRKDGTRRTVEISTDIISHASGRAHVMAVMRDITERKIIDRQLRESEARFRTLVDQSPLGIQILGPDGFTRRVNAAWERIWGVPFEALAAYNVLEDAQLGRMGILPALKAAFRGDAVAPLTMEYDRADNPKVTCELGPFLVRTILYPSKNADGQVTELVLLQEDVTEQKAIETELKRHRHHLEQLVEERTLELTEAKEAADAANVAKSAFLANMSHEIRTPLNAIMGMARMIRRGKLDDRQGEHLNRLTQASEHLLGIINAILELSKIEAGKMVLEQQPVQVSSLVANVVSMIAERAQAKQLRIETEVHPVASGLLGDPLRLQQALLNFATNAVKFTERGSVTLRVLVEEESDADVKLRFEVADTGIGIAPETLQRLFVAFEQADNSTTRQYGGTGLGLAICRKLAQAMGGDASAESQPGAGSRFWFTARLQKVGPQRPEGPRLLQAEAERALRQLHTGRRVLLAEDEPINREITEALLNDVGLVVTSVEDGAAAVELAQAQDFDVVLMDMQMPRMDGLEATRRLRSLPRSADWPIIAMTANAFVEDRNRCLTAGMSDFVSKPVYPEALYGVLLHWLQCTARPNSSTPSE</sequence>
<feature type="domain" description="Response regulatory" evidence="14">
    <location>
        <begin position="866"/>
        <end position="982"/>
    </location>
</feature>
<evidence type="ECO:0000259" key="14">
    <source>
        <dbReference type="PROSITE" id="PS50110"/>
    </source>
</evidence>
<feature type="domain" description="PAC" evidence="16">
    <location>
        <begin position="523"/>
        <end position="582"/>
    </location>
</feature>
<dbReference type="InterPro" id="IPR003661">
    <property type="entry name" value="HisK_dim/P_dom"/>
</dbReference>
<keyword evidence="8" id="KW-0902">Two-component regulatory system</keyword>
<dbReference type="CDD" id="cd12107">
    <property type="entry name" value="Hemerythrin"/>
    <property type="match status" value="1"/>
</dbReference>
<dbReference type="CDD" id="cd00082">
    <property type="entry name" value="HisKA"/>
    <property type="match status" value="1"/>
</dbReference>
<comment type="similarity">
    <text evidence="2">Belongs to the hemerythrin family.</text>
</comment>
<dbReference type="NCBIfam" id="NF033749">
    <property type="entry name" value="bact_hemeryth"/>
    <property type="match status" value="1"/>
</dbReference>
<keyword evidence="7" id="KW-0408">Iron</keyword>
<dbReference type="NCBIfam" id="TIGR00229">
    <property type="entry name" value="sensory_box"/>
    <property type="match status" value="2"/>
</dbReference>
<dbReference type="SMART" id="SM00448">
    <property type="entry name" value="REC"/>
    <property type="match status" value="1"/>
</dbReference>
<evidence type="ECO:0000259" key="15">
    <source>
        <dbReference type="PROSITE" id="PS50112"/>
    </source>
</evidence>
<dbReference type="InterPro" id="IPR000700">
    <property type="entry name" value="PAS-assoc_C"/>
</dbReference>
<comment type="caution">
    <text evidence="17">The sequence shown here is derived from an EMBL/GenBank/DDBJ whole genome shotgun (WGS) entry which is preliminary data.</text>
</comment>
<dbReference type="InterPro" id="IPR001789">
    <property type="entry name" value="Sig_transdc_resp-reg_receiver"/>
</dbReference>
<dbReference type="GO" id="GO:0000155">
    <property type="term" value="F:phosphorelay sensor kinase activity"/>
    <property type="evidence" value="ECO:0007669"/>
    <property type="project" value="InterPro"/>
</dbReference>
<protein>
    <recommendedName>
        <fullName evidence="11">Virulence sensor protein BvgS</fullName>
        <ecNumber evidence="3">2.7.13.3</ecNumber>
    </recommendedName>
</protein>
<dbReference type="Pfam" id="PF00512">
    <property type="entry name" value="HisKA"/>
    <property type="match status" value="1"/>
</dbReference>
<dbReference type="InterPro" id="IPR003594">
    <property type="entry name" value="HATPase_dom"/>
</dbReference>
<evidence type="ECO:0000256" key="11">
    <source>
        <dbReference type="ARBA" id="ARBA00070152"/>
    </source>
</evidence>
<feature type="domain" description="Histidine kinase" evidence="13">
    <location>
        <begin position="618"/>
        <end position="838"/>
    </location>
</feature>
<dbReference type="FunFam" id="3.30.565.10:FF:000010">
    <property type="entry name" value="Sensor histidine kinase RcsC"/>
    <property type="match status" value="1"/>
</dbReference>
<reference evidence="17" key="1">
    <citation type="submission" date="2020-12" db="EMBL/GenBank/DDBJ databases">
        <title>The genome sequence of Inhella sp. 4Y17.</title>
        <authorList>
            <person name="Liu Y."/>
        </authorList>
    </citation>
    <scope>NUCLEOTIDE SEQUENCE</scope>
    <source>
        <strain evidence="17">4Y10</strain>
    </source>
</reference>
<evidence type="ECO:0000256" key="3">
    <source>
        <dbReference type="ARBA" id="ARBA00012438"/>
    </source>
</evidence>
<dbReference type="InterPro" id="IPR005467">
    <property type="entry name" value="His_kinase_dom"/>
</dbReference>
<evidence type="ECO:0000256" key="12">
    <source>
        <dbReference type="PROSITE-ProRule" id="PRU00169"/>
    </source>
</evidence>
<dbReference type="Gene3D" id="1.10.287.130">
    <property type="match status" value="1"/>
</dbReference>
<keyword evidence="6" id="KW-0732">Signal</keyword>
<comment type="function">
    <text evidence="10">Member of the two-component regulatory system BvgS/BvgA. Phosphorylates BvgA via a four-step phosphorelay in response to environmental signals.</text>
</comment>
<dbReference type="PROSITE" id="PS50113">
    <property type="entry name" value="PAC"/>
    <property type="match status" value="2"/>
</dbReference>
<dbReference type="Pfam" id="PF00072">
    <property type="entry name" value="Response_reg"/>
    <property type="match status" value="1"/>
</dbReference>
<dbReference type="Gene3D" id="1.20.120.50">
    <property type="entry name" value="Hemerythrin-like"/>
    <property type="match status" value="1"/>
</dbReference>
<dbReference type="SMART" id="SM00387">
    <property type="entry name" value="HATPase_c"/>
    <property type="match status" value="1"/>
</dbReference>
<organism evidence="17 18">
    <name type="scientific">Inhella gelatinilytica</name>
    <dbReference type="NCBI Taxonomy" id="2795030"/>
    <lineage>
        <taxon>Bacteria</taxon>
        <taxon>Pseudomonadati</taxon>
        <taxon>Pseudomonadota</taxon>
        <taxon>Betaproteobacteria</taxon>
        <taxon>Burkholderiales</taxon>
        <taxon>Sphaerotilaceae</taxon>
        <taxon>Inhella</taxon>
    </lineage>
</organism>
<dbReference type="Gene3D" id="3.40.50.2300">
    <property type="match status" value="1"/>
</dbReference>
<evidence type="ECO:0000256" key="6">
    <source>
        <dbReference type="ARBA" id="ARBA00022729"/>
    </source>
</evidence>
<keyword evidence="4 12" id="KW-0597">Phosphoprotein</keyword>
<dbReference type="Pfam" id="PF00989">
    <property type="entry name" value="PAS"/>
    <property type="match status" value="1"/>
</dbReference>
<dbReference type="InterPro" id="IPR036890">
    <property type="entry name" value="HATPase_C_sf"/>
</dbReference>
<dbReference type="CDD" id="cd16922">
    <property type="entry name" value="HATPase_EvgS-ArcB-TorS-like"/>
    <property type="match status" value="1"/>
</dbReference>
<dbReference type="SUPFAM" id="SSF47188">
    <property type="entry name" value="Hemerythrin-like"/>
    <property type="match status" value="1"/>
</dbReference>
<keyword evidence="5" id="KW-0479">Metal-binding</keyword>
<dbReference type="InterPro" id="IPR035938">
    <property type="entry name" value="Hemerythrin-like_sf"/>
</dbReference>
<dbReference type="PROSITE" id="PS50110">
    <property type="entry name" value="RESPONSE_REGULATORY"/>
    <property type="match status" value="1"/>
</dbReference>
<dbReference type="InterPro" id="IPR036097">
    <property type="entry name" value="HisK_dim/P_sf"/>
</dbReference>
<dbReference type="AlphaFoldDB" id="A0A931IVY3"/>
<dbReference type="InterPro" id="IPR013767">
    <property type="entry name" value="PAS_fold"/>
</dbReference>
<accession>A0A931IVY3</accession>
<dbReference type="InterPro" id="IPR035965">
    <property type="entry name" value="PAS-like_dom_sf"/>
</dbReference>
<dbReference type="SMART" id="SM00091">
    <property type="entry name" value="PAS"/>
    <property type="match status" value="3"/>
</dbReference>
<dbReference type="InterPro" id="IPR013655">
    <property type="entry name" value="PAS_fold_3"/>
</dbReference>
<dbReference type="Pfam" id="PF13188">
    <property type="entry name" value="PAS_8"/>
    <property type="match status" value="1"/>
</dbReference>
<dbReference type="InterPro" id="IPR000014">
    <property type="entry name" value="PAS"/>
</dbReference>
<dbReference type="Gene3D" id="3.30.450.20">
    <property type="entry name" value="PAS domain"/>
    <property type="match status" value="3"/>
</dbReference>
<dbReference type="SUPFAM" id="SSF55874">
    <property type="entry name" value="ATPase domain of HSP90 chaperone/DNA topoisomerase II/histidine kinase"/>
    <property type="match status" value="1"/>
</dbReference>
<evidence type="ECO:0000256" key="10">
    <source>
        <dbReference type="ARBA" id="ARBA00058004"/>
    </source>
</evidence>
<dbReference type="SUPFAM" id="SSF47384">
    <property type="entry name" value="Homodimeric domain of signal transducing histidine kinase"/>
    <property type="match status" value="1"/>
</dbReference>
<dbReference type="PRINTS" id="PR00344">
    <property type="entry name" value="BCTRLSENSOR"/>
</dbReference>
<dbReference type="PROSITE" id="PS50109">
    <property type="entry name" value="HIS_KIN"/>
    <property type="match status" value="1"/>
</dbReference>
<evidence type="ECO:0000256" key="5">
    <source>
        <dbReference type="ARBA" id="ARBA00022723"/>
    </source>
</evidence>
<dbReference type="GO" id="GO:0046872">
    <property type="term" value="F:metal ion binding"/>
    <property type="evidence" value="ECO:0007669"/>
    <property type="project" value="UniProtKB-KW"/>
</dbReference>
<dbReference type="Pfam" id="PF08447">
    <property type="entry name" value="PAS_3"/>
    <property type="match status" value="1"/>
</dbReference>
<keyword evidence="9" id="KW-0843">Virulence</keyword>
<name>A0A931IVY3_9BURK</name>
<evidence type="ECO:0000256" key="2">
    <source>
        <dbReference type="ARBA" id="ARBA00010587"/>
    </source>
</evidence>
<dbReference type="Gene3D" id="3.30.565.10">
    <property type="entry name" value="Histidine kinase-like ATPase, C-terminal domain"/>
    <property type="match status" value="1"/>
</dbReference>
<gene>
    <name evidence="17" type="ORF">I7X43_08675</name>
</gene>
<dbReference type="SMART" id="SM00388">
    <property type="entry name" value="HisKA"/>
    <property type="match status" value="1"/>
</dbReference>
<dbReference type="InterPro" id="IPR012312">
    <property type="entry name" value="Hemerythrin-like"/>
</dbReference>
<feature type="domain" description="PAC" evidence="16">
    <location>
        <begin position="399"/>
        <end position="450"/>
    </location>
</feature>
<dbReference type="PROSITE" id="PS50112">
    <property type="entry name" value="PAS"/>
    <property type="match status" value="1"/>
</dbReference>
<dbReference type="EC" id="2.7.13.3" evidence="3"/>
<dbReference type="Pfam" id="PF02518">
    <property type="entry name" value="HATPase_c"/>
    <property type="match status" value="1"/>
</dbReference>
<evidence type="ECO:0000256" key="7">
    <source>
        <dbReference type="ARBA" id="ARBA00023004"/>
    </source>
</evidence>
<evidence type="ECO:0000313" key="17">
    <source>
        <dbReference type="EMBL" id="MBH9552927.1"/>
    </source>
</evidence>
<comment type="catalytic activity">
    <reaction evidence="1">
        <text>ATP + protein L-histidine = ADP + protein N-phospho-L-histidine.</text>
        <dbReference type="EC" id="2.7.13.3"/>
    </reaction>
</comment>
<dbReference type="Proteomes" id="UP000620139">
    <property type="component" value="Unassembled WGS sequence"/>
</dbReference>
<dbReference type="InterPro" id="IPR012827">
    <property type="entry name" value="Hemerythrin_metal-bd"/>
</dbReference>
<dbReference type="CDD" id="cd17546">
    <property type="entry name" value="REC_hyHK_CKI1_RcsC-like"/>
    <property type="match status" value="1"/>
</dbReference>
<dbReference type="RefSeq" id="WP_198100540.1">
    <property type="nucleotide sequence ID" value="NZ_JAEDAL010000003.1"/>
</dbReference>
<dbReference type="InterPro" id="IPR001610">
    <property type="entry name" value="PAC"/>
</dbReference>
<dbReference type="CDD" id="cd00130">
    <property type="entry name" value="PAS"/>
    <property type="match status" value="2"/>
</dbReference>
<feature type="domain" description="PAS" evidence="15">
    <location>
        <begin position="196"/>
        <end position="266"/>
    </location>
</feature>
<dbReference type="InterPro" id="IPR004358">
    <property type="entry name" value="Sig_transdc_His_kin-like_C"/>
</dbReference>
<feature type="modified residue" description="4-aspartylphosphate" evidence="12">
    <location>
        <position position="915"/>
    </location>
</feature>
<evidence type="ECO:0000256" key="4">
    <source>
        <dbReference type="ARBA" id="ARBA00022553"/>
    </source>
</evidence>
<keyword evidence="18" id="KW-1185">Reference proteome</keyword>
<dbReference type="InterPro" id="IPR011006">
    <property type="entry name" value="CheY-like_superfamily"/>
</dbReference>
<dbReference type="PANTHER" id="PTHR45339">
    <property type="entry name" value="HYBRID SIGNAL TRANSDUCTION HISTIDINE KINASE J"/>
    <property type="match status" value="1"/>
</dbReference>
<dbReference type="NCBIfam" id="TIGR02481">
    <property type="entry name" value="hemeryth_dom"/>
    <property type="match status" value="1"/>
</dbReference>
<evidence type="ECO:0000256" key="1">
    <source>
        <dbReference type="ARBA" id="ARBA00000085"/>
    </source>
</evidence>
<dbReference type="Pfam" id="PF01814">
    <property type="entry name" value="Hemerythrin"/>
    <property type="match status" value="1"/>
</dbReference>
<evidence type="ECO:0000259" key="13">
    <source>
        <dbReference type="PROSITE" id="PS50109"/>
    </source>
</evidence>
<dbReference type="SMART" id="SM00086">
    <property type="entry name" value="PAC"/>
    <property type="match status" value="2"/>
</dbReference>
<dbReference type="SUPFAM" id="SSF55785">
    <property type="entry name" value="PYP-like sensor domain (PAS domain)"/>
    <property type="match status" value="3"/>
</dbReference>
<dbReference type="SUPFAM" id="SSF52172">
    <property type="entry name" value="CheY-like"/>
    <property type="match status" value="1"/>
</dbReference>
<dbReference type="PANTHER" id="PTHR45339:SF1">
    <property type="entry name" value="HYBRID SIGNAL TRANSDUCTION HISTIDINE KINASE J"/>
    <property type="match status" value="1"/>
</dbReference>
<dbReference type="EMBL" id="JAEDAL010000003">
    <property type="protein sequence ID" value="MBH9552927.1"/>
    <property type="molecule type" value="Genomic_DNA"/>
</dbReference>
<evidence type="ECO:0000256" key="9">
    <source>
        <dbReference type="ARBA" id="ARBA00023026"/>
    </source>
</evidence>
<proteinExistence type="inferred from homology"/>
<evidence type="ECO:0000313" key="18">
    <source>
        <dbReference type="Proteomes" id="UP000620139"/>
    </source>
</evidence>
<evidence type="ECO:0000259" key="16">
    <source>
        <dbReference type="PROSITE" id="PS50113"/>
    </source>
</evidence>